<dbReference type="SUPFAM" id="SSF82185">
    <property type="entry name" value="Histone H3 K4-specific methyltransferase SET7/9 N-terminal domain"/>
    <property type="match status" value="1"/>
</dbReference>
<comment type="caution">
    <text evidence="2">The sequence shown here is derived from an EMBL/GenBank/DDBJ whole genome shotgun (WGS) entry which is preliminary data.</text>
</comment>
<dbReference type="Gene3D" id="2.20.110.10">
    <property type="entry name" value="Histone H3 K4-specific methyltransferase SET7/9 N-terminal domain"/>
    <property type="match status" value="1"/>
</dbReference>
<dbReference type="Proteomes" id="UP000557307">
    <property type="component" value="Unassembled WGS sequence"/>
</dbReference>
<feature type="chain" id="PRO_5032747547" evidence="1">
    <location>
        <begin position="22"/>
        <end position="341"/>
    </location>
</feature>
<dbReference type="AlphaFoldDB" id="A0A840TTW8"/>
<evidence type="ECO:0000313" key="3">
    <source>
        <dbReference type="Proteomes" id="UP000557307"/>
    </source>
</evidence>
<gene>
    <name evidence="2" type="ORF">HNQ92_002861</name>
</gene>
<name>A0A840TTW8_9BACT</name>
<dbReference type="EMBL" id="JACHGF010000004">
    <property type="protein sequence ID" value="MBB5284713.1"/>
    <property type="molecule type" value="Genomic_DNA"/>
</dbReference>
<keyword evidence="1" id="KW-0732">Signal</keyword>
<proteinExistence type="predicted"/>
<reference evidence="2 3" key="1">
    <citation type="submission" date="2020-08" db="EMBL/GenBank/DDBJ databases">
        <title>Genomic Encyclopedia of Type Strains, Phase IV (KMG-IV): sequencing the most valuable type-strain genomes for metagenomic binning, comparative biology and taxonomic classification.</title>
        <authorList>
            <person name="Goeker M."/>
        </authorList>
    </citation>
    <scope>NUCLEOTIDE SEQUENCE [LARGE SCALE GENOMIC DNA]</scope>
    <source>
        <strain evidence="2 3">DSM 105074</strain>
    </source>
</reference>
<feature type="signal peptide" evidence="1">
    <location>
        <begin position="1"/>
        <end position="21"/>
    </location>
</feature>
<accession>A0A840TTW8</accession>
<dbReference type="RefSeq" id="WP_246440172.1">
    <property type="nucleotide sequence ID" value="NZ_JACHGF010000004.1"/>
</dbReference>
<keyword evidence="3" id="KW-1185">Reference proteome</keyword>
<organism evidence="2 3">
    <name type="scientific">Rhabdobacter roseus</name>
    <dbReference type="NCBI Taxonomy" id="1655419"/>
    <lineage>
        <taxon>Bacteria</taxon>
        <taxon>Pseudomonadati</taxon>
        <taxon>Bacteroidota</taxon>
        <taxon>Cytophagia</taxon>
        <taxon>Cytophagales</taxon>
        <taxon>Cytophagaceae</taxon>
        <taxon>Rhabdobacter</taxon>
    </lineage>
</organism>
<evidence type="ECO:0000256" key="1">
    <source>
        <dbReference type="SAM" id="SignalP"/>
    </source>
</evidence>
<protein>
    <submittedName>
        <fullName evidence="2">Antitoxin component YwqK of YwqJK toxin-antitoxin module</fullName>
    </submittedName>
</protein>
<evidence type="ECO:0000313" key="2">
    <source>
        <dbReference type="EMBL" id="MBB5284713.1"/>
    </source>
</evidence>
<sequence length="341" mass="39148">MHRAVIGWCMLGMSLSPWAWAQTEKAGKTATSRVRQAQAQSDTLRTALQKSTGLSLETPGLAPSASVALPGGKGKTTTLSSLLGETLPDLGLKAKSFKDQKAERRRKSQKAKLAKVQYNGIPMQKMSVKYGSGDRATIEEFHVLKEYQPIDERVRSPQTRWYDPKSRKLNSSVVKDKSRSLPLHGPYKRYVAGHLIEEGYYHQGTKDGRWVRYDANYNLLDKAHWQHGFPAESRVTYYDSAHTKIKEVIPIQFGVVEGEYLQFYDGGQLMTNGKYERGEKVGRWMEYYQFRRQRKKEIQYPKTCWDDEFEPFVLREWDDKGKLLYDSSKDPRASAEEDDTN</sequence>